<accession>A0ACB9SVZ6</accession>
<reference evidence="1" key="1">
    <citation type="submission" date="2022-04" db="EMBL/GenBank/DDBJ databases">
        <title>Chromosome-scale genome assembly of Holotrichia oblita Faldermann.</title>
        <authorList>
            <person name="Rongchong L."/>
        </authorList>
    </citation>
    <scope>NUCLEOTIDE SEQUENCE</scope>
    <source>
        <strain evidence="1">81SQS9</strain>
    </source>
</reference>
<name>A0ACB9SVZ6_HOLOL</name>
<gene>
    <name evidence="1" type="ORF">MML48_7g00015035</name>
</gene>
<proteinExistence type="predicted"/>
<organism evidence="1 2">
    <name type="scientific">Holotrichia oblita</name>
    <name type="common">Chafer beetle</name>
    <dbReference type="NCBI Taxonomy" id="644536"/>
    <lineage>
        <taxon>Eukaryota</taxon>
        <taxon>Metazoa</taxon>
        <taxon>Ecdysozoa</taxon>
        <taxon>Arthropoda</taxon>
        <taxon>Hexapoda</taxon>
        <taxon>Insecta</taxon>
        <taxon>Pterygota</taxon>
        <taxon>Neoptera</taxon>
        <taxon>Endopterygota</taxon>
        <taxon>Coleoptera</taxon>
        <taxon>Polyphaga</taxon>
        <taxon>Scarabaeiformia</taxon>
        <taxon>Scarabaeidae</taxon>
        <taxon>Melolonthinae</taxon>
        <taxon>Holotrichia</taxon>
    </lineage>
</organism>
<protein>
    <submittedName>
        <fullName evidence="1">Pnas-3 related</fullName>
    </submittedName>
</protein>
<dbReference type="Proteomes" id="UP001056778">
    <property type="component" value="Chromosome 7"/>
</dbReference>
<sequence length="296" mass="33299">MPSNIQIRLATDRVNYTIALNQRVPKIYTPGEIITKQNEFMRGHGTYEENGDLKASVAGVKEEINKLISIRPLKCRYNGETGDVVIGRITEVQQKRWKVDTNSRLDSILLLSSVNLPGGELRRRSAEDEHMMRKYLQEGDLISAEVQNVFSDGSLSLHTRSLKYGKLSQGVLVKVSPTLIKRSKTRFHNLPVGASIVLGNNGYIWISPIMNVEESAVGGFVQNLDEVISKPERETISRLRNCIQALAQCKMMLYDTSVLYAYEESLKYDVKELLIPEAIVDLGILTQERISMLTNG</sequence>
<evidence type="ECO:0000313" key="2">
    <source>
        <dbReference type="Proteomes" id="UP001056778"/>
    </source>
</evidence>
<keyword evidence="2" id="KW-1185">Reference proteome</keyword>
<comment type="caution">
    <text evidence="1">The sequence shown here is derived from an EMBL/GenBank/DDBJ whole genome shotgun (WGS) entry which is preliminary data.</text>
</comment>
<dbReference type="EMBL" id="CM043021">
    <property type="protein sequence ID" value="KAI4458719.1"/>
    <property type="molecule type" value="Genomic_DNA"/>
</dbReference>
<evidence type="ECO:0000313" key="1">
    <source>
        <dbReference type="EMBL" id="KAI4458719.1"/>
    </source>
</evidence>